<dbReference type="RefSeq" id="WP_084973370.1">
    <property type="nucleotide sequence ID" value="NZ_NCUX01000027.1"/>
</dbReference>
<dbReference type="PANTHER" id="PTHR37291:SF1">
    <property type="entry name" value="TYPE IV METHYL-DIRECTED RESTRICTION ENZYME ECOKMCRB SUBUNIT"/>
    <property type="match status" value="1"/>
</dbReference>
<proteinExistence type="predicted"/>
<dbReference type="GO" id="GO:0005524">
    <property type="term" value="F:ATP binding"/>
    <property type="evidence" value="ECO:0007669"/>
    <property type="project" value="InterPro"/>
</dbReference>
<organism evidence="3 4">
    <name type="scientific">Streptococcus oralis subsp. dentisani</name>
    <dbReference type="NCBI Taxonomy" id="1458253"/>
    <lineage>
        <taxon>Bacteria</taxon>
        <taxon>Bacillati</taxon>
        <taxon>Bacillota</taxon>
        <taxon>Bacilli</taxon>
        <taxon>Lactobacillales</taxon>
        <taxon>Streptococcaceae</taxon>
        <taxon>Streptococcus</taxon>
    </lineage>
</organism>
<sequence length="565" mass="65141">MRQAGQFDWVDFYKEFAFKLVSYKEKRAELIQKVKAIYQMTGISMPTLDKDNNIMDIDPFTIFGLFNKGLKNENRIKILTAIAELFELSHDVPTSFDSIPVLNKQNATYYLFYTDRGVSDIDDLWELFVAALAYSEDSSSENKELLSGYFDKVINRKNNGTAKVTMGLYWIASNSFLNIDGPNKEYIYESGKLPLELVHKLPKVNSKVSASDYFSIVEILKNYLGSPQSELKNFNELSFAAWKYSEQVKKEKQAKNEVTESSAPRYDLPSEDTKESEKVDTSYTREDFLKEVFVSAEDYDRLATILRLKKNIILEGAPGVGKTFTADRLAYSLMGEKAIDRVKMIQFHQSYSYEDFIMGFRPSASGFELRKGPFYQFCKQAEGDESNDYFFIIDEINRGNLSKIFGELFMLIEMDKRGRDLQLLYSDEQFSIPENLYIIGMMNTADRSLAMLDFALRRRFAFFELKPGFDSDGFKEYQSHLKNEKFDALINTVKHLNEIIASDESLGEGFCIGHSYFCNLIPNSIDQQVLSSIVEYELIPLLKEYWFDEPSLVKEWSGNLRSAIK</sequence>
<evidence type="ECO:0000313" key="4">
    <source>
        <dbReference type="Proteomes" id="UP000193780"/>
    </source>
</evidence>
<dbReference type="PANTHER" id="PTHR37291">
    <property type="entry name" value="5-METHYLCYTOSINE-SPECIFIC RESTRICTION ENZYME B"/>
    <property type="match status" value="1"/>
</dbReference>
<comment type="caution">
    <text evidence="3">The sequence shown here is derived from an EMBL/GenBank/DDBJ whole genome shotgun (WGS) entry which is preliminary data.</text>
</comment>
<dbReference type="SUPFAM" id="SSF52540">
    <property type="entry name" value="P-loop containing nucleoside triphosphate hydrolases"/>
    <property type="match status" value="1"/>
</dbReference>
<dbReference type="AlphaFoldDB" id="A0A1X1J437"/>
<dbReference type="InterPro" id="IPR052934">
    <property type="entry name" value="Methyl-DNA_Rec/Restrict_Enz"/>
</dbReference>
<dbReference type="Gene3D" id="3.40.50.300">
    <property type="entry name" value="P-loop containing nucleotide triphosphate hydrolases"/>
    <property type="match status" value="1"/>
</dbReference>
<dbReference type="GO" id="GO:0016887">
    <property type="term" value="F:ATP hydrolysis activity"/>
    <property type="evidence" value="ECO:0007669"/>
    <property type="project" value="InterPro"/>
</dbReference>
<feature type="region of interest" description="Disordered" evidence="1">
    <location>
        <begin position="253"/>
        <end position="279"/>
    </location>
</feature>
<evidence type="ECO:0000256" key="1">
    <source>
        <dbReference type="SAM" id="MobiDB-lite"/>
    </source>
</evidence>
<dbReference type="CDD" id="cd00009">
    <property type="entry name" value="AAA"/>
    <property type="match status" value="1"/>
</dbReference>
<evidence type="ECO:0000313" key="3">
    <source>
        <dbReference type="EMBL" id="ORO80079.1"/>
    </source>
</evidence>
<gene>
    <name evidence="3" type="ORF">B7708_01660</name>
</gene>
<feature type="domain" description="ATPase dynein-related AAA" evidence="2">
    <location>
        <begin position="311"/>
        <end position="460"/>
    </location>
</feature>
<dbReference type="InterPro" id="IPR011704">
    <property type="entry name" value="ATPase_dyneun-rel_AAA"/>
</dbReference>
<dbReference type="Proteomes" id="UP000193780">
    <property type="component" value="Unassembled WGS sequence"/>
</dbReference>
<evidence type="ECO:0000259" key="2">
    <source>
        <dbReference type="Pfam" id="PF07728"/>
    </source>
</evidence>
<dbReference type="InterPro" id="IPR027417">
    <property type="entry name" value="P-loop_NTPase"/>
</dbReference>
<protein>
    <submittedName>
        <fullName evidence="3">AAA family ATPase</fullName>
    </submittedName>
</protein>
<name>A0A1X1J437_STROR</name>
<dbReference type="Pfam" id="PF07728">
    <property type="entry name" value="AAA_5"/>
    <property type="match status" value="1"/>
</dbReference>
<accession>A0A1X1J437</accession>
<dbReference type="EMBL" id="NCUX01000027">
    <property type="protein sequence ID" value="ORO80079.1"/>
    <property type="molecule type" value="Genomic_DNA"/>
</dbReference>
<reference evidence="3 4" key="1">
    <citation type="journal article" date="2016" name="Eur. J. Clin. Microbiol. Infect. Dis.">
        <title>Whole genome sequencing as a tool for phylogenetic analysis of clinical strains of Mitis group streptococci.</title>
        <authorList>
            <person name="Rasmussen L.H."/>
            <person name="Dargis R."/>
            <person name="Hojholt K."/>
            <person name="Christensen J.J."/>
            <person name="Skovgaard O."/>
            <person name="Justesen U.S."/>
            <person name="Rosenvinge F.S."/>
            <person name="Moser C."/>
            <person name="Lukjancenko O."/>
            <person name="Rasmussen S."/>
            <person name="Nielsen X.C."/>
        </authorList>
    </citation>
    <scope>NUCLEOTIDE SEQUENCE [LARGE SCALE GENOMIC DNA]</scope>
    <source>
        <strain evidence="3 4">RH_9883_08</strain>
    </source>
</reference>